<keyword evidence="2" id="KW-1185">Reference proteome</keyword>
<reference evidence="1" key="1">
    <citation type="submission" date="2022-07" db="EMBL/GenBank/DDBJ databases">
        <title>Phylogenomic reconstructions and comparative analyses of Kickxellomycotina fungi.</title>
        <authorList>
            <person name="Reynolds N.K."/>
            <person name="Stajich J.E."/>
            <person name="Barry K."/>
            <person name="Grigoriev I.V."/>
            <person name="Crous P."/>
            <person name="Smith M.E."/>
        </authorList>
    </citation>
    <scope>NUCLEOTIDE SEQUENCE</scope>
    <source>
        <strain evidence="1">Benny 63K</strain>
    </source>
</reference>
<dbReference type="EMBL" id="JANBPG010000749">
    <property type="protein sequence ID" value="KAJ1894031.1"/>
    <property type="molecule type" value="Genomic_DNA"/>
</dbReference>
<accession>A0ACC1IGW6</accession>
<name>A0ACC1IGW6_9FUNG</name>
<dbReference type="Proteomes" id="UP001150581">
    <property type="component" value="Unassembled WGS sequence"/>
</dbReference>
<comment type="caution">
    <text evidence="1">The sequence shown here is derived from an EMBL/GenBank/DDBJ whole genome shotgun (WGS) entry which is preliminary data.</text>
</comment>
<sequence length="390" mass="43307">LLGTDNSFKFSQGALDPGNHHYSFEVLLPTGLDGTVSTRAYGLKYELETRLEHSFVLKSVTTLLTPVEIVLVPRTLDLHNDDLISLKTKQYMGSSLDLSRPENVLLGQSICLRSDLIDHTESFVLHHLWDNCLSACLRLPRGRVFHDGSQPLVDVEAVPFNKDYRFTKLTLSLEEITIVAKPVVRGVAENKSSTSSALSQAFAEVDQSIDPTHNAWKYVQNCSLEYHNAITKVSELNRVEFTSNNFSAHGIIATKLLLKVPQMGTYSMHPNICNSHIQVRHQIVYELEYEKVRPEDVQRSTVSSVSGDTRIKTVASVYCGLREANIVRREEHDGRNTFKGTLPVILAPVYIATAVANVPVCRRHGVVDTAIVSTSVTASIGFISLDSCTE</sequence>
<evidence type="ECO:0000313" key="1">
    <source>
        <dbReference type="EMBL" id="KAJ1894031.1"/>
    </source>
</evidence>
<proteinExistence type="predicted"/>
<organism evidence="1 2">
    <name type="scientific">Kickxella alabastrina</name>
    <dbReference type="NCBI Taxonomy" id="61397"/>
    <lineage>
        <taxon>Eukaryota</taxon>
        <taxon>Fungi</taxon>
        <taxon>Fungi incertae sedis</taxon>
        <taxon>Zoopagomycota</taxon>
        <taxon>Kickxellomycotina</taxon>
        <taxon>Kickxellomycetes</taxon>
        <taxon>Kickxellales</taxon>
        <taxon>Kickxellaceae</taxon>
        <taxon>Kickxella</taxon>
    </lineage>
</organism>
<protein>
    <submittedName>
        <fullName evidence="1">Uncharacterized protein</fullName>
    </submittedName>
</protein>
<evidence type="ECO:0000313" key="2">
    <source>
        <dbReference type="Proteomes" id="UP001150581"/>
    </source>
</evidence>
<gene>
    <name evidence="1" type="ORF">LPJ66_005423</name>
</gene>
<feature type="non-terminal residue" evidence="1">
    <location>
        <position position="1"/>
    </location>
</feature>